<feature type="domain" description="RelA/SpoT" evidence="1">
    <location>
        <begin position="60"/>
        <end position="184"/>
    </location>
</feature>
<dbReference type="RefSeq" id="WP_135394439.1">
    <property type="nucleotide sequence ID" value="NZ_SRMB01000001.1"/>
</dbReference>
<dbReference type="CDD" id="cd05399">
    <property type="entry name" value="NT_Rel-Spo_like"/>
    <property type="match status" value="1"/>
</dbReference>
<dbReference type="PANTHER" id="PTHR41773">
    <property type="entry name" value="GTP PYROPHOSPHATASE-RELATED"/>
    <property type="match status" value="1"/>
</dbReference>
<gene>
    <name evidence="2" type="ORF">E5K02_09750</name>
</gene>
<organism evidence="2 3">
    <name type="scientific">Hymenobacter metallicola</name>
    <dbReference type="NCBI Taxonomy" id="2563114"/>
    <lineage>
        <taxon>Bacteria</taxon>
        <taxon>Pseudomonadati</taxon>
        <taxon>Bacteroidota</taxon>
        <taxon>Cytophagia</taxon>
        <taxon>Cytophagales</taxon>
        <taxon>Hymenobacteraceae</taxon>
        <taxon>Hymenobacter</taxon>
    </lineage>
</organism>
<dbReference type="SUPFAM" id="SSF81301">
    <property type="entry name" value="Nucleotidyltransferase"/>
    <property type="match status" value="1"/>
</dbReference>
<keyword evidence="3" id="KW-1185">Reference proteome</keyword>
<protein>
    <submittedName>
        <fullName evidence="2">(P)ppGpp synthetase</fullName>
    </submittedName>
</protein>
<dbReference type="PANTHER" id="PTHR41773:SF1">
    <property type="entry name" value="RELA_SPOT DOMAIN-CONTAINING PROTEIN"/>
    <property type="match status" value="1"/>
</dbReference>
<dbReference type="GO" id="GO:0015969">
    <property type="term" value="P:guanosine tetraphosphate metabolic process"/>
    <property type="evidence" value="ECO:0007669"/>
    <property type="project" value="InterPro"/>
</dbReference>
<evidence type="ECO:0000313" key="3">
    <source>
        <dbReference type="Proteomes" id="UP000298471"/>
    </source>
</evidence>
<sequence length="354" mass="41799">MPARNQPKTVEENIPVITQEEFYRQYDELRPDYERLGINMQQAIKSFLGEKKIPYLDVLYRVKDAASAYEKITRKNYNSPFEQIEDWCGLRVICYYPSDVDRICEIFTTEFDVKTQEDTASRLAPHEFGYRSTHFILTIKESWLKPPNYRGLENLKVEVQVRTILMHAWAEIEHKLAYKSTEQVPDQFKRQLYRLSAKFEEADEQFETLRYGLQEYRETLANQVGEAEPFPEQEFNLDVLKIFIDKHFPHHKRSNVLSVSDVFNELLTLGLGMKEIQEAYSIGIESLPKLEARWVREAPQHRTRLAQVGAFRMVMEVGNDAYFKLRLRGREGTDWVQSVIEEREELAKKRKPNS</sequence>
<evidence type="ECO:0000313" key="2">
    <source>
        <dbReference type="EMBL" id="TGE29719.1"/>
    </source>
</evidence>
<dbReference type="Gene3D" id="1.10.287.860">
    <property type="entry name" value="Nucleotidyltransferase"/>
    <property type="match status" value="1"/>
</dbReference>
<dbReference type="Gene3D" id="3.30.460.10">
    <property type="entry name" value="Beta Polymerase, domain 2"/>
    <property type="match status" value="1"/>
</dbReference>
<dbReference type="Proteomes" id="UP000298471">
    <property type="component" value="Unassembled WGS sequence"/>
</dbReference>
<dbReference type="Pfam" id="PF04607">
    <property type="entry name" value="RelA_SpoT"/>
    <property type="match status" value="1"/>
</dbReference>
<dbReference type="AlphaFoldDB" id="A0A4Z0QKD2"/>
<comment type="caution">
    <text evidence="2">The sequence shown here is derived from an EMBL/GenBank/DDBJ whole genome shotgun (WGS) entry which is preliminary data.</text>
</comment>
<proteinExistence type="predicted"/>
<dbReference type="InterPro" id="IPR043519">
    <property type="entry name" value="NT_sf"/>
</dbReference>
<name>A0A4Z0QKD2_9BACT</name>
<evidence type="ECO:0000259" key="1">
    <source>
        <dbReference type="SMART" id="SM00954"/>
    </source>
</evidence>
<accession>A0A4Z0QKD2</accession>
<dbReference type="OrthoDB" id="9801824at2"/>
<dbReference type="InterPro" id="IPR007685">
    <property type="entry name" value="RelA_SpoT"/>
</dbReference>
<dbReference type="SMART" id="SM00954">
    <property type="entry name" value="RelA_SpoT"/>
    <property type="match status" value="1"/>
</dbReference>
<dbReference type="EMBL" id="SRMB01000001">
    <property type="protein sequence ID" value="TGE29719.1"/>
    <property type="molecule type" value="Genomic_DNA"/>
</dbReference>
<reference evidence="2 3" key="1">
    <citation type="submission" date="2019-04" db="EMBL/GenBank/DDBJ databases">
        <authorList>
            <person name="Feng G."/>
            <person name="Zhang J."/>
            <person name="Zhu H."/>
        </authorList>
    </citation>
    <scope>NUCLEOTIDE SEQUENCE [LARGE SCALE GENOMIC DNA]</scope>
    <source>
        <strain evidence="2 3">9PBR-1</strain>
    </source>
</reference>